<sequence length="308" mass="34371">MTIVNNAFIASVLIYSFLYDARLLYIFLGIIVVYQALSYIYYPTIGYGSGRRRLSQALWTPPTEGVIHNLVEIDLTNTMKYLQSKQAKDSHVTLTHICIRAVAECISVSRKKICGKIVFGKFVEFPTVDISCLVNIGEGDDLAALLVQNADQKNFEDIAEYINGKAKLAKQGKDEEHQQRSGLLKYLPPFVISLLIQVTSFLTYNLGITIKALGLKKDCFGVATVTSIGTLGFRNVIAPFTPMMRNLLIVTVNQIVEKAVVKNGQIVIAPTFQLNFCTDHRFLDGGAIVKSNKVLYDVFENPEKYARK</sequence>
<protein>
    <recommendedName>
        <fullName evidence="2">2-oxoacid dehydrogenase acyltransferase catalytic domain-containing protein</fullName>
    </recommendedName>
</protein>
<evidence type="ECO:0000256" key="1">
    <source>
        <dbReference type="SAM" id="Phobius"/>
    </source>
</evidence>
<accession>A0A8S1M8G3</accession>
<feature type="transmembrane region" description="Helical" evidence="1">
    <location>
        <begin position="23"/>
        <end position="42"/>
    </location>
</feature>
<evidence type="ECO:0000259" key="2">
    <source>
        <dbReference type="Pfam" id="PF00198"/>
    </source>
</evidence>
<keyword evidence="1" id="KW-1133">Transmembrane helix</keyword>
<keyword evidence="1" id="KW-0812">Transmembrane</keyword>
<dbReference type="GO" id="GO:0016746">
    <property type="term" value="F:acyltransferase activity"/>
    <property type="evidence" value="ECO:0007669"/>
    <property type="project" value="InterPro"/>
</dbReference>
<keyword evidence="1" id="KW-0472">Membrane</keyword>
<dbReference type="Pfam" id="PF00198">
    <property type="entry name" value="2-oxoacid_dh"/>
    <property type="match status" value="2"/>
</dbReference>
<dbReference type="InterPro" id="IPR001078">
    <property type="entry name" value="2-oxoacid_DH_actylTfrase"/>
</dbReference>
<organism evidence="3 4">
    <name type="scientific">Paramecium primaurelia</name>
    <dbReference type="NCBI Taxonomy" id="5886"/>
    <lineage>
        <taxon>Eukaryota</taxon>
        <taxon>Sar</taxon>
        <taxon>Alveolata</taxon>
        <taxon>Ciliophora</taxon>
        <taxon>Intramacronucleata</taxon>
        <taxon>Oligohymenophorea</taxon>
        <taxon>Peniculida</taxon>
        <taxon>Parameciidae</taxon>
        <taxon>Paramecium</taxon>
    </lineage>
</organism>
<name>A0A8S1M8G3_PARPR</name>
<feature type="domain" description="2-oxoacid dehydrogenase acyltransferase catalytic" evidence="2">
    <location>
        <begin position="222"/>
        <end position="304"/>
    </location>
</feature>
<evidence type="ECO:0000313" key="3">
    <source>
        <dbReference type="EMBL" id="CAD8076079.1"/>
    </source>
</evidence>
<dbReference type="OMA" id="CTWDARL"/>
<feature type="domain" description="2-oxoacid dehydrogenase acyltransferase catalytic" evidence="2">
    <location>
        <begin position="68"/>
        <end position="180"/>
    </location>
</feature>
<gene>
    <name evidence="3" type="ORF">PPRIM_AZ9-3.1.T0550223</name>
</gene>
<dbReference type="AlphaFoldDB" id="A0A8S1M8G3"/>
<reference evidence="3" key="1">
    <citation type="submission" date="2021-01" db="EMBL/GenBank/DDBJ databases">
        <authorList>
            <consortium name="Genoscope - CEA"/>
            <person name="William W."/>
        </authorList>
    </citation>
    <scope>NUCLEOTIDE SEQUENCE</scope>
</reference>
<proteinExistence type="predicted"/>
<dbReference type="Proteomes" id="UP000688137">
    <property type="component" value="Unassembled WGS sequence"/>
</dbReference>
<keyword evidence="4" id="KW-1185">Reference proteome</keyword>
<evidence type="ECO:0000313" key="4">
    <source>
        <dbReference type="Proteomes" id="UP000688137"/>
    </source>
</evidence>
<comment type="caution">
    <text evidence="3">The sequence shown here is derived from an EMBL/GenBank/DDBJ whole genome shotgun (WGS) entry which is preliminary data.</text>
</comment>
<dbReference type="EMBL" id="CAJJDM010000055">
    <property type="protein sequence ID" value="CAD8076079.1"/>
    <property type="molecule type" value="Genomic_DNA"/>
</dbReference>